<reference evidence="3" key="1">
    <citation type="journal article" date="2020" name="Fungal Divers.">
        <title>Resolving the Mortierellaceae phylogeny through synthesis of multi-gene phylogenetics and phylogenomics.</title>
        <authorList>
            <person name="Vandepol N."/>
            <person name="Liber J."/>
            <person name="Desiro A."/>
            <person name="Na H."/>
            <person name="Kennedy M."/>
            <person name="Barry K."/>
            <person name="Grigoriev I.V."/>
            <person name="Miller A.N."/>
            <person name="O'Donnell K."/>
            <person name="Stajich J.E."/>
            <person name="Bonito G."/>
        </authorList>
    </citation>
    <scope>NUCLEOTIDE SEQUENCE</scope>
    <source>
        <strain evidence="3">NRRL 6426</strain>
    </source>
</reference>
<comment type="caution">
    <text evidence="3">The sequence shown here is derived from an EMBL/GenBank/DDBJ whole genome shotgun (WGS) entry which is preliminary data.</text>
</comment>
<dbReference type="EMBL" id="JAAAUQ010001530">
    <property type="protein sequence ID" value="KAF9137763.1"/>
    <property type="molecule type" value="Genomic_DNA"/>
</dbReference>
<dbReference type="PANTHER" id="PTHR43364:SF4">
    <property type="entry name" value="NAD(P)-LINKED OXIDOREDUCTASE SUPERFAMILY PROTEIN"/>
    <property type="match status" value="1"/>
</dbReference>
<evidence type="ECO:0000259" key="2">
    <source>
        <dbReference type="Pfam" id="PF00248"/>
    </source>
</evidence>
<keyword evidence="4" id="KW-1185">Reference proteome</keyword>
<evidence type="ECO:0000256" key="1">
    <source>
        <dbReference type="ARBA" id="ARBA00023002"/>
    </source>
</evidence>
<keyword evidence="1" id="KW-0560">Oxidoreductase</keyword>
<name>A0A9P5RR02_9FUNG</name>
<dbReference type="SUPFAM" id="SSF51430">
    <property type="entry name" value="NAD(P)-linked oxidoreductase"/>
    <property type="match status" value="1"/>
</dbReference>
<dbReference type="Proteomes" id="UP000748756">
    <property type="component" value="Unassembled WGS sequence"/>
</dbReference>
<accession>A0A9P5RR02</accession>
<dbReference type="GO" id="GO:0016491">
    <property type="term" value="F:oxidoreductase activity"/>
    <property type="evidence" value="ECO:0007669"/>
    <property type="project" value="UniProtKB-KW"/>
</dbReference>
<protein>
    <recommendedName>
        <fullName evidence="2">NADP-dependent oxidoreductase domain-containing protein</fullName>
    </recommendedName>
</protein>
<evidence type="ECO:0000313" key="3">
    <source>
        <dbReference type="EMBL" id="KAF9137763.1"/>
    </source>
</evidence>
<dbReference type="Gene3D" id="3.20.20.100">
    <property type="entry name" value="NADP-dependent oxidoreductase domain"/>
    <property type="match status" value="1"/>
</dbReference>
<dbReference type="AlphaFoldDB" id="A0A9P5RR02"/>
<dbReference type="Pfam" id="PF00248">
    <property type="entry name" value="Aldo_ket_red"/>
    <property type="match status" value="1"/>
</dbReference>
<dbReference type="InterPro" id="IPR023210">
    <property type="entry name" value="NADP_OxRdtase_dom"/>
</dbReference>
<feature type="domain" description="NADP-dependent oxidoreductase" evidence="2">
    <location>
        <begin position="40"/>
        <end position="162"/>
    </location>
</feature>
<dbReference type="PANTHER" id="PTHR43364">
    <property type="entry name" value="NADH-SPECIFIC METHYLGLYOXAL REDUCTASE-RELATED"/>
    <property type="match status" value="1"/>
</dbReference>
<proteinExistence type="predicted"/>
<gene>
    <name evidence="3" type="ORF">BG015_002622</name>
</gene>
<organism evidence="3 4">
    <name type="scientific">Linnemannia schmuckeri</name>
    <dbReference type="NCBI Taxonomy" id="64567"/>
    <lineage>
        <taxon>Eukaryota</taxon>
        <taxon>Fungi</taxon>
        <taxon>Fungi incertae sedis</taxon>
        <taxon>Mucoromycota</taxon>
        <taxon>Mortierellomycotina</taxon>
        <taxon>Mortierellomycetes</taxon>
        <taxon>Mortierellales</taxon>
        <taxon>Mortierellaceae</taxon>
        <taxon>Linnemannia</taxon>
    </lineage>
</organism>
<dbReference type="InterPro" id="IPR036812">
    <property type="entry name" value="NAD(P)_OxRdtase_dom_sf"/>
</dbReference>
<evidence type="ECO:0000313" key="4">
    <source>
        <dbReference type="Proteomes" id="UP000748756"/>
    </source>
</evidence>
<dbReference type="InterPro" id="IPR050523">
    <property type="entry name" value="AKR_Detox_Biosynth"/>
</dbReference>
<sequence length="163" mass="18507">MRIRFNILYLHAPEKSMLFEKAVEAIDDLYKEGLFKRGMYNPIARSATTELLPCIKHYNMGFYAYNPISRGVLTRKYKFVGHEVKKGHRYDPNTQTYYEAVQAPTMTASASNLALLEATLRWMRHHSGQTAKDGIIIGSWSVAQLEGSLTGLDKGPLSVEMFN</sequence>
<dbReference type="OrthoDB" id="2310150at2759"/>